<evidence type="ECO:0000256" key="1">
    <source>
        <dbReference type="ARBA" id="ARBA00006484"/>
    </source>
</evidence>
<sequence length="246" mass="25057">MQLTGSSALITGSTSGIGRAIAEAYGREGAHVLVAGRDADRAQQVVDTITDAGGRATALIADLATAQGVTHLLDAARPHGPVDILVNNAGSYPFMSTLDTDEFTFDATMHLNVRVPFLLTAAIAPAMAQRGRGRVINISSIAAHLGGATWPLYGASKAALEHLTKSWAAEFGSAGVNVNAIAPGPTRTPGTAPMGTTLDDFTSTFPAGRPGTPEEVAGAAVYLAGPQASFLHGTTIVIDGGRLATV</sequence>
<dbReference type="PROSITE" id="PS00061">
    <property type="entry name" value="ADH_SHORT"/>
    <property type="match status" value="1"/>
</dbReference>
<evidence type="ECO:0000259" key="3">
    <source>
        <dbReference type="SMART" id="SM00822"/>
    </source>
</evidence>
<dbReference type="EMBL" id="MEIA01000215">
    <property type="protein sequence ID" value="OJF12529.1"/>
    <property type="molecule type" value="Genomic_DNA"/>
</dbReference>
<dbReference type="NCBIfam" id="NF005559">
    <property type="entry name" value="PRK07231.1"/>
    <property type="match status" value="1"/>
</dbReference>
<dbReference type="InterPro" id="IPR050259">
    <property type="entry name" value="SDR"/>
</dbReference>
<dbReference type="InterPro" id="IPR057326">
    <property type="entry name" value="KR_dom"/>
</dbReference>
<dbReference type="CDD" id="cd05233">
    <property type="entry name" value="SDR_c"/>
    <property type="match status" value="1"/>
</dbReference>
<organism evidence="4 5">
    <name type="scientific">Couchioplanes caeruleus subsp. caeruleus</name>
    <dbReference type="NCBI Taxonomy" id="56427"/>
    <lineage>
        <taxon>Bacteria</taxon>
        <taxon>Bacillati</taxon>
        <taxon>Actinomycetota</taxon>
        <taxon>Actinomycetes</taxon>
        <taxon>Micromonosporales</taxon>
        <taxon>Micromonosporaceae</taxon>
        <taxon>Couchioplanes</taxon>
    </lineage>
</organism>
<dbReference type="PRINTS" id="PR00080">
    <property type="entry name" value="SDRFAMILY"/>
</dbReference>
<name>A0A1K0FI71_9ACTN</name>
<feature type="domain" description="Ketoreductase" evidence="3">
    <location>
        <begin position="6"/>
        <end position="184"/>
    </location>
</feature>
<dbReference type="Proteomes" id="UP000182486">
    <property type="component" value="Unassembled WGS sequence"/>
</dbReference>
<reference evidence="4 5" key="1">
    <citation type="submission" date="2016-09" db="EMBL/GenBank/DDBJ databases">
        <title>Couchioplanes caeruleus draft genome sequence.</title>
        <authorList>
            <person name="Sheehan J."/>
            <person name="Caffrey P."/>
        </authorList>
    </citation>
    <scope>NUCLEOTIDE SEQUENCE [LARGE SCALE GENOMIC DNA]</scope>
    <source>
        <strain evidence="4 5">DSM 43634</strain>
    </source>
</reference>
<dbReference type="GO" id="GO:0016491">
    <property type="term" value="F:oxidoreductase activity"/>
    <property type="evidence" value="ECO:0007669"/>
    <property type="project" value="UniProtKB-KW"/>
</dbReference>
<dbReference type="AlphaFoldDB" id="A0A1K0FI71"/>
<protein>
    <submittedName>
        <fullName evidence="4">Short-chain dehydrogenase</fullName>
    </submittedName>
</protein>
<dbReference type="PANTHER" id="PTHR42879:SF2">
    <property type="entry name" value="3-OXOACYL-[ACYL-CARRIER-PROTEIN] REDUCTASE FABG"/>
    <property type="match status" value="1"/>
</dbReference>
<dbReference type="InterPro" id="IPR002347">
    <property type="entry name" value="SDR_fam"/>
</dbReference>
<keyword evidence="5" id="KW-1185">Reference proteome</keyword>
<dbReference type="InterPro" id="IPR036291">
    <property type="entry name" value="NAD(P)-bd_dom_sf"/>
</dbReference>
<dbReference type="InterPro" id="IPR020904">
    <property type="entry name" value="Sc_DH/Rdtase_CS"/>
</dbReference>
<proteinExistence type="inferred from homology"/>
<gene>
    <name evidence="4" type="ORF">BG844_20165</name>
</gene>
<dbReference type="PANTHER" id="PTHR42879">
    <property type="entry name" value="3-OXOACYL-(ACYL-CARRIER-PROTEIN) REDUCTASE"/>
    <property type="match status" value="1"/>
</dbReference>
<dbReference type="Gene3D" id="3.40.50.720">
    <property type="entry name" value="NAD(P)-binding Rossmann-like Domain"/>
    <property type="match status" value="1"/>
</dbReference>
<dbReference type="RefSeq" id="WP_071806894.1">
    <property type="nucleotide sequence ID" value="NZ_MEIA01000215.1"/>
</dbReference>
<keyword evidence="2" id="KW-0560">Oxidoreductase</keyword>
<dbReference type="Pfam" id="PF13561">
    <property type="entry name" value="adh_short_C2"/>
    <property type="match status" value="1"/>
</dbReference>
<evidence type="ECO:0000313" key="4">
    <source>
        <dbReference type="EMBL" id="OJF12529.1"/>
    </source>
</evidence>
<evidence type="ECO:0000256" key="2">
    <source>
        <dbReference type="ARBA" id="ARBA00023002"/>
    </source>
</evidence>
<dbReference type="SMART" id="SM00822">
    <property type="entry name" value="PKS_KR"/>
    <property type="match status" value="1"/>
</dbReference>
<dbReference type="FunFam" id="3.40.50.720:FF:000084">
    <property type="entry name" value="Short-chain dehydrogenase reductase"/>
    <property type="match status" value="1"/>
</dbReference>
<comment type="similarity">
    <text evidence="1">Belongs to the short-chain dehydrogenases/reductases (SDR) family.</text>
</comment>
<comment type="caution">
    <text evidence="4">The sequence shown here is derived from an EMBL/GenBank/DDBJ whole genome shotgun (WGS) entry which is preliminary data.</text>
</comment>
<evidence type="ECO:0000313" key="5">
    <source>
        <dbReference type="Proteomes" id="UP000182486"/>
    </source>
</evidence>
<dbReference type="SUPFAM" id="SSF51735">
    <property type="entry name" value="NAD(P)-binding Rossmann-fold domains"/>
    <property type="match status" value="1"/>
</dbReference>
<accession>A0A1K0FI71</accession>
<dbReference type="PRINTS" id="PR00081">
    <property type="entry name" value="GDHRDH"/>
</dbReference>
<dbReference type="GO" id="GO:0032787">
    <property type="term" value="P:monocarboxylic acid metabolic process"/>
    <property type="evidence" value="ECO:0007669"/>
    <property type="project" value="UniProtKB-ARBA"/>
</dbReference>